<dbReference type="InterPro" id="IPR058007">
    <property type="entry name" value="Gp5.9"/>
</dbReference>
<dbReference type="EMBL" id="CP067341">
    <property type="protein sequence ID" value="QQP10730.1"/>
    <property type="molecule type" value="Genomic_DNA"/>
</dbReference>
<dbReference type="Proteomes" id="UP000596049">
    <property type="component" value="Chromosome"/>
</dbReference>
<protein>
    <submittedName>
        <fullName evidence="1">Uncharacterized protein</fullName>
    </submittedName>
</protein>
<accession>A0ABX7ANF1</accession>
<sequence>MTKEMITIAKEEYDSLLESSEFLSCLEACGVDNWGGYSDAYEMMNNED</sequence>
<keyword evidence="2" id="KW-1185">Reference proteome</keyword>
<dbReference type="Pfam" id="PF25708">
    <property type="entry name" value="Phage_T7_Gp5_9"/>
    <property type="match status" value="1"/>
</dbReference>
<dbReference type="RefSeq" id="WP_198926909.1">
    <property type="nucleotide sequence ID" value="NZ_CP067341.1"/>
</dbReference>
<evidence type="ECO:0000313" key="2">
    <source>
        <dbReference type="Proteomes" id="UP000596049"/>
    </source>
</evidence>
<proteinExistence type="predicted"/>
<reference evidence="1 2" key="1">
    <citation type="submission" date="2020-01" db="EMBL/GenBank/DDBJ databases">
        <authorList>
            <person name="Liu G."/>
            <person name="Liu B."/>
        </authorList>
    </citation>
    <scope>NUCLEOTIDE SEQUENCE [LARGE SCALE GENOMIC DNA]</scope>
    <source>
        <strain evidence="1 2">FJAT-51161</strain>
    </source>
</reference>
<name>A0ABX7ANF1_9BACI</name>
<gene>
    <name evidence="1" type="ORF">FJQ98_15910</name>
</gene>
<organism evidence="1 2">
    <name type="scientific">Lysinibacillus agricola</name>
    <dbReference type="NCBI Taxonomy" id="2590012"/>
    <lineage>
        <taxon>Bacteria</taxon>
        <taxon>Bacillati</taxon>
        <taxon>Bacillota</taxon>
        <taxon>Bacilli</taxon>
        <taxon>Bacillales</taxon>
        <taxon>Bacillaceae</taxon>
        <taxon>Lysinibacillus</taxon>
    </lineage>
</organism>
<evidence type="ECO:0000313" key="1">
    <source>
        <dbReference type="EMBL" id="QQP10730.1"/>
    </source>
</evidence>